<reference evidence="2 3" key="1">
    <citation type="submission" date="2018-11" db="EMBL/GenBank/DDBJ databases">
        <authorList>
            <person name="Lopez-Roques C."/>
            <person name="Donnadieu C."/>
            <person name="Bouchez O."/>
            <person name="Klopp C."/>
            <person name="Cabau C."/>
            <person name="Zahm M."/>
        </authorList>
    </citation>
    <scope>NUCLEOTIDE SEQUENCE [LARGE SCALE GENOMIC DNA]</scope>
    <source>
        <strain evidence="2">RS831</strain>
        <tissue evidence="2">Whole body</tissue>
    </source>
</reference>
<reference evidence="2 3" key="2">
    <citation type="submission" date="2019-01" db="EMBL/GenBank/DDBJ databases">
        <title>A chromosome length genome reference of the Java medaka (oryzias javanicus).</title>
        <authorList>
            <person name="Herpin A."/>
            <person name="Takehana Y."/>
            <person name="Naruse K."/>
            <person name="Ansai S."/>
            <person name="Kawaguchi M."/>
        </authorList>
    </citation>
    <scope>NUCLEOTIDE SEQUENCE [LARGE SCALE GENOMIC DNA]</scope>
    <source>
        <strain evidence="2">RS831</strain>
        <tissue evidence="2">Whole body</tissue>
    </source>
</reference>
<accession>A0A437CE03</accession>
<dbReference type="Proteomes" id="UP000283210">
    <property type="component" value="Chromosome 17"/>
</dbReference>
<evidence type="ECO:0000313" key="2">
    <source>
        <dbReference type="EMBL" id="RVE61062.1"/>
    </source>
</evidence>
<protein>
    <submittedName>
        <fullName evidence="2">Uncharacterized protein</fullName>
    </submittedName>
</protein>
<organism evidence="2 3">
    <name type="scientific">Oryzias javanicus</name>
    <name type="common">Javanese ricefish</name>
    <name type="synonym">Aplocheilus javanicus</name>
    <dbReference type="NCBI Taxonomy" id="123683"/>
    <lineage>
        <taxon>Eukaryota</taxon>
        <taxon>Metazoa</taxon>
        <taxon>Chordata</taxon>
        <taxon>Craniata</taxon>
        <taxon>Vertebrata</taxon>
        <taxon>Euteleostomi</taxon>
        <taxon>Actinopterygii</taxon>
        <taxon>Neopterygii</taxon>
        <taxon>Teleostei</taxon>
        <taxon>Neoteleostei</taxon>
        <taxon>Acanthomorphata</taxon>
        <taxon>Ovalentaria</taxon>
        <taxon>Atherinomorphae</taxon>
        <taxon>Beloniformes</taxon>
        <taxon>Adrianichthyidae</taxon>
        <taxon>Oryziinae</taxon>
        <taxon>Oryzias</taxon>
    </lineage>
</organism>
<keyword evidence="3" id="KW-1185">Reference proteome</keyword>
<name>A0A437CE03_ORYJA</name>
<sequence length="121" mass="12957">MVHLAAAMASNNNGSVTCNASQLSTTLPATNSRSDTSLISNDVRQRAVLSGWARKYFVVDIPPYCGQRGGDDDREDEGPEGINSWSPIITSSGTDSGEAMDCSSGREEEEELQRPTEACPM</sequence>
<evidence type="ECO:0000256" key="1">
    <source>
        <dbReference type="SAM" id="MobiDB-lite"/>
    </source>
</evidence>
<proteinExistence type="predicted"/>
<dbReference type="AlphaFoldDB" id="A0A437CE03"/>
<gene>
    <name evidence="2" type="ORF">OJAV_G00166840</name>
</gene>
<feature type="compositionally biased region" description="Polar residues" evidence="1">
    <location>
        <begin position="83"/>
        <end position="95"/>
    </location>
</feature>
<dbReference type="EMBL" id="CM012453">
    <property type="protein sequence ID" value="RVE61062.1"/>
    <property type="molecule type" value="Genomic_DNA"/>
</dbReference>
<feature type="region of interest" description="Disordered" evidence="1">
    <location>
        <begin position="66"/>
        <end position="121"/>
    </location>
</feature>
<evidence type="ECO:0000313" key="3">
    <source>
        <dbReference type="Proteomes" id="UP000283210"/>
    </source>
</evidence>